<dbReference type="Gene3D" id="2.160.20.10">
    <property type="entry name" value="Single-stranded right-handed beta-helix, Pectin lyase-like"/>
    <property type="match status" value="1"/>
</dbReference>
<evidence type="ECO:0000256" key="8">
    <source>
        <dbReference type="RuleBase" id="RU361123"/>
    </source>
</evidence>
<protein>
    <recommendedName>
        <fullName evidence="3 8">Pectate lyase</fullName>
        <ecNumber evidence="3 8">4.2.2.2</ecNumber>
    </recommendedName>
</protein>
<proteinExistence type="inferred from homology"/>
<evidence type="ECO:0000256" key="2">
    <source>
        <dbReference type="ARBA" id="ARBA00005220"/>
    </source>
</evidence>
<dbReference type="InterPro" id="IPR018082">
    <property type="entry name" value="AmbAllergen"/>
</dbReference>
<dbReference type="AlphaFoldDB" id="A0AAV7DZ50"/>
<comment type="cofactor">
    <cofactor evidence="8">
        <name>Ca(2+)</name>
        <dbReference type="ChEBI" id="CHEBI:29108"/>
    </cofactor>
    <text evidence="8">Binds 1 Ca(2+) ion. Required for its activity.</text>
</comment>
<keyword evidence="6 8" id="KW-0106">Calcium</keyword>
<comment type="similarity">
    <text evidence="8">Belongs to the polysaccharide lyase 1 family.</text>
</comment>
<dbReference type="InterPro" id="IPR002022">
    <property type="entry name" value="Pec_lyase"/>
</dbReference>
<evidence type="ECO:0000256" key="1">
    <source>
        <dbReference type="ARBA" id="ARBA00000695"/>
    </source>
</evidence>
<keyword evidence="7 8" id="KW-0456">Lyase</keyword>
<feature type="signal peptide" evidence="8">
    <location>
        <begin position="1"/>
        <end position="17"/>
    </location>
</feature>
<sequence length="497" mass="52838">MLRIIGICLILISISTAYLTASASPVDSVTLPHQHPDPEMVVYEVQRRLNESVSRRRALVTVTNHEATEYTSSSSSSSRLTGNPIDDCWLCDPNWVSNRQHLADCGIGFGRNAIGGRGGQMYVVTDPSDDPSNPKQGTLRFALVQPQPLWITFATDMRIKPKRALRVNSFKTIDGRGSHVEVGAGGACFVVEGVSNVIIHNLHVHHCSDGGDSDGDGISVTASSNVWIDHCALDHCKDGLIDVTRGATAVTISNNFFSDHDKVMLLGHSDEFVQDAGMQVTLVFNRFGPGLVQRMPRCRHGYIHIANNDYTPWGMYAVGGSAQPTINSQGNRYAAPADPHLKEVTKRLDAAESEWSGWNWRTEGDLLVNGAFFVPSGAGLAAQSQYERASSVEPKSADLIDQLTANVGVLGVITRSGSNPGSGTGGGTGPYGGTIPGMGYGGPGSSTYGRGSGGYDGGMVYGNGGAAVSSSVTTVTAFTVLVSVLFQRYESNILILS</sequence>
<evidence type="ECO:0000313" key="11">
    <source>
        <dbReference type="Proteomes" id="UP000825729"/>
    </source>
</evidence>
<evidence type="ECO:0000256" key="6">
    <source>
        <dbReference type="ARBA" id="ARBA00022837"/>
    </source>
</evidence>
<dbReference type="Proteomes" id="UP000825729">
    <property type="component" value="Unassembled WGS sequence"/>
</dbReference>
<evidence type="ECO:0000313" key="10">
    <source>
        <dbReference type="EMBL" id="KAG9440891.1"/>
    </source>
</evidence>
<evidence type="ECO:0000256" key="5">
    <source>
        <dbReference type="ARBA" id="ARBA00022729"/>
    </source>
</evidence>
<accession>A0AAV7DZ50</accession>
<dbReference type="PANTHER" id="PTHR31683:SF197">
    <property type="entry name" value="PECTATE LYASE"/>
    <property type="match status" value="1"/>
</dbReference>
<feature type="domain" description="Pectate lyase" evidence="9">
    <location>
        <begin position="156"/>
        <end position="339"/>
    </location>
</feature>
<dbReference type="PANTHER" id="PTHR31683">
    <property type="entry name" value="PECTATE LYASE 18-RELATED"/>
    <property type="match status" value="1"/>
</dbReference>
<feature type="chain" id="PRO_5043090966" description="Pectate lyase" evidence="8">
    <location>
        <begin position="18"/>
        <end position="497"/>
    </location>
</feature>
<evidence type="ECO:0000256" key="3">
    <source>
        <dbReference type="ARBA" id="ARBA00012272"/>
    </source>
</evidence>
<dbReference type="GO" id="GO:0046872">
    <property type="term" value="F:metal ion binding"/>
    <property type="evidence" value="ECO:0007669"/>
    <property type="project" value="UniProtKB-KW"/>
</dbReference>
<dbReference type="SMART" id="SM00656">
    <property type="entry name" value="Amb_all"/>
    <property type="match status" value="1"/>
</dbReference>
<reference evidence="10 11" key="1">
    <citation type="submission" date="2021-07" db="EMBL/GenBank/DDBJ databases">
        <title>The Aristolochia fimbriata genome: insights into angiosperm evolution, floral development and chemical biosynthesis.</title>
        <authorList>
            <person name="Jiao Y."/>
        </authorList>
    </citation>
    <scope>NUCLEOTIDE SEQUENCE [LARGE SCALE GENOMIC DNA]</scope>
    <source>
        <strain evidence="10">IBCAS-2021</strain>
        <tissue evidence="10">Leaf</tissue>
    </source>
</reference>
<name>A0AAV7DZ50_ARIFI</name>
<keyword evidence="5 8" id="KW-0732">Signal</keyword>
<dbReference type="GO" id="GO:0030570">
    <property type="term" value="F:pectate lyase activity"/>
    <property type="evidence" value="ECO:0007669"/>
    <property type="project" value="UniProtKB-EC"/>
</dbReference>
<dbReference type="EMBL" id="JAINDJ010000008">
    <property type="protein sequence ID" value="KAG9440891.1"/>
    <property type="molecule type" value="Genomic_DNA"/>
</dbReference>
<dbReference type="SUPFAM" id="SSF51126">
    <property type="entry name" value="Pectin lyase-like"/>
    <property type="match status" value="1"/>
</dbReference>
<keyword evidence="4 8" id="KW-0479">Metal-binding</keyword>
<comment type="pathway">
    <text evidence="2 8">Glycan metabolism; pectin degradation; 2-dehydro-3-deoxy-D-gluconate from pectin: step 2/5.</text>
</comment>
<dbReference type="InterPro" id="IPR011050">
    <property type="entry name" value="Pectin_lyase_fold/virulence"/>
</dbReference>
<comment type="caution">
    <text evidence="10">The sequence shown here is derived from an EMBL/GenBank/DDBJ whole genome shotgun (WGS) entry which is preliminary data.</text>
</comment>
<evidence type="ECO:0000256" key="4">
    <source>
        <dbReference type="ARBA" id="ARBA00022723"/>
    </source>
</evidence>
<dbReference type="PRINTS" id="PR00807">
    <property type="entry name" value="AMBALLERGEN"/>
</dbReference>
<evidence type="ECO:0000259" key="9">
    <source>
        <dbReference type="SMART" id="SM00656"/>
    </source>
</evidence>
<keyword evidence="11" id="KW-1185">Reference proteome</keyword>
<evidence type="ECO:0000256" key="7">
    <source>
        <dbReference type="ARBA" id="ARBA00023239"/>
    </source>
</evidence>
<dbReference type="EC" id="4.2.2.2" evidence="3 8"/>
<dbReference type="InterPro" id="IPR012334">
    <property type="entry name" value="Pectin_lyas_fold"/>
</dbReference>
<organism evidence="10 11">
    <name type="scientific">Aristolochia fimbriata</name>
    <name type="common">White veined hardy Dutchman's pipe vine</name>
    <dbReference type="NCBI Taxonomy" id="158543"/>
    <lineage>
        <taxon>Eukaryota</taxon>
        <taxon>Viridiplantae</taxon>
        <taxon>Streptophyta</taxon>
        <taxon>Embryophyta</taxon>
        <taxon>Tracheophyta</taxon>
        <taxon>Spermatophyta</taxon>
        <taxon>Magnoliopsida</taxon>
        <taxon>Magnoliidae</taxon>
        <taxon>Piperales</taxon>
        <taxon>Aristolochiaceae</taxon>
        <taxon>Aristolochia</taxon>
    </lineage>
</organism>
<dbReference type="InterPro" id="IPR045032">
    <property type="entry name" value="PEL"/>
</dbReference>
<comment type="catalytic activity">
    <reaction evidence="1 8">
        <text>Eliminative cleavage of (1-&gt;4)-alpha-D-galacturonan to give oligosaccharides with 4-deoxy-alpha-D-galact-4-enuronosyl groups at their non-reducing ends.</text>
        <dbReference type="EC" id="4.2.2.2"/>
    </reaction>
</comment>
<dbReference type="Pfam" id="PF00544">
    <property type="entry name" value="Pectate_lyase_4"/>
    <property type="match status" value="1"/>
</dbReference>
<gene>
    <name evidence="10" type="ORF">H6P81_021056</name>
</gene>